<keyword evidence="2 3" id="KW-0808">Transferase</keyword>
<dbReference type="GO" id="GO:0052913">
    <property type="term" value="F:16S rRNA (guanine(966)-N(2))-methyltransferase activity"/>
    <property type="evidence" value="ECO:0007669"/>
    <property type="project" value="UniProtKB-EC"/>
</dbReference>
<comment type="caution">
    <text evidence="3">The sequence shown here is derived from an EMBL/GenBank/DDBJ whole genome shotgun (WGS) entry which is preliminary data.</text>
</comment>
<dbReference type="EMBL" id="JABACJ020000012">
    <property type="protein sequence ID" value="MBU3876715.1"/>
    <property type="molecule type" value="Genomic_DNA"/>
</dbReference>
<dbReference type="PIRSF" id="PIRSF004553">
    <property type="entry name" value="CHP00095"/>
    <property type="match status" value="1"/>
</dbReference>
<evidence type="ECO:0000256" key="2">
    <source>
        <dbReference type="ARBA" id="ARBA00022679"/>
    </source>
</evidence>
<evidence type="ECO:0000313" key="3">
    <source>
        <dbReference type="EMBL" id="MBU3876715.1"/>
    </source>
</evidence>
<dbReference type="Proteomes" id="UP000723714">
    <property type="component" value="Unassembled WGS sequence"/>
</dbReference>
<dbReference type="PROSITE" id="PS00092">
    <property type="entry name" value="N6_MTASE"/>
    <property type="match status" value="1"/>
</dbReference>
<dbReference type="Pfam" id="PF03602">
    <property type="entry name" value="Cons_hypoth95"/>
    <property type="match status" value="1"/>
</dbReference>
<dbReference type="RefSeq" id="WP_216242298.1">
    <property type="nucleotide sequence ID" value="NZ_JABACJ020000012.1"/>
</dbReference>
<keyword evidence="1 3" id="KW-0489">Methyltransferase</keyword>
<sequence>MRVIAGSAKRLQLKTLDGLDTRPTTDRIKETLFNMIAPEIYDSIFLDLFSGSGGIGIEALSRGAREAVFVENSPKAMSCIKENLKFTRLEHKAVTMTRDVMTALYQLEGEKVFDFIFMDPPYDRGFEKTVLEYLADSQLVYEDTLIIVEASKETDFSYLEELGFHLLKEKVYKTNKHVFMEKAGKEEIC</sequence>
<keyword evidence="4" id="KW-1185">Reference proteome</keyword>
<accession>A0ABS6D5Z7</accession>
<dbReference type="InterPro" id="IPR004398">
    <property type="entry name" value="RNA_MeTrfase_RsmD"/>
</dbReference>
<evidence type="ECO:0000256" key="1">
    <source>
        <dbReference type="ARBA" id="ARBA00022603"/>
    </source>
</evidence>
<organism evidence="3 4">
    <name type="scientific">Faecalicatena faecalis</name>
    <dbReference type="NCBI Taxonomy" id="2726362"/>
    <lineage>
        <taxon>Bacteria</taxon>
        <taxon>Bacillati</taxon>
        <taxon>Bacillota</taxon>
        <taxon>Clostridia</taxon>
        <taxon>Lachnospirales</taxon>
        <taxon>Lachnospiraceae</taxon>
        <taxon>Faecalicatena</taxon>
    </lineage>
</organism>
<evidence type="ECO:0000313" key="4">
    <source>
        <dbReference type="Proteomes" id="UP000723714"/>
    </source>
</evidence>
<proteinExistence type="predicted"/>
<gene>
    <name evidence="3" type="primary">rsmD</name>
    <name evidence="3" type="ORF">HGO97_012955</name>
</gene>
<reference evidence="3 4" key="1">
    <citation type="submission" date="2021-06" db="EMBL/GenBank/DDBJ databases">
        <title>Faecalicatena sp. nov. isolated from porcine feces.</title>
        <authorList>
            <person name="Oh B.S."/>
            <person name="Lee J.H."/>
        </authorList>
    </citation>
    <scope>NUCLEOTIDE SEQUENCE [LARGE SCALE GENOMIC DNA]</scope>
    <source>
        <strain evidence="3 4">AGMB00832</strain>
    </source>
</reference>
<name>A0ABS6D5Z7_9FIRM</name>
<dbReference type="EC" id="2.1.1.171" evidence="3"/>
<dbReference type="CDD" id="cd02440">
    <property type="entry name" value="AdoMet_MTases"/>
    <property type="match status" value="1"/>
</dbReference>
<dbReference type="NCBIfam" id="TIGR00095">
    <property type="entry name" value="16S rRNA (guanine(966)-N(2))-methyltransferase RsmD"/>
    <property type="match status" value="1"/>
</dbReference>
<dbReference type="PANTHER" id="PTHR43542:SF1">
    <property type="entry name" value="METHYLTRANSFERASE"/>
    <property type="match status" value="1"/>
</dbReference>
<protein>
    <submittedName>
        <fullName evidence="3">16S rRNA (Guanine(966)-N(2))-methyltransferase RsmD</fullName>
        <ecNumber evidence="3">2.1.1.171</ecNumber>
    </submittedName>
</protein>
<dbReference type="PANTHER" id="PTHR43542">
    <property type="entry name" value="METHYLTRANSFERASE"/>
    <property type="match status" value="1"/>
</dbReference>
<dbReference type="InterPro" id="IPR002052">
    <property type="entry name" value="DNA_methylase_N6_adenine_CS"/>
</dbReference>